<evidence type="ECO:0000313" key="2">
    <source>
        <dbReference type="EMBL" id="KAF4616711.1"/>
    </source>
</evidence>
<comment type="caution">
    <text evidence="2">The sequence shown here is derived from an EMBL/GenBank/DDBJ whole genome shotgun (WGS) entry which is preliminary data.</text>
</comment>
<name>A0A8H4QT28_9AGAR</name>
<evidence type="ECO:0000256" key="1">
    <source>
        <dbReference type="SAM" id="MobiDB-lite"/>
    </source>
</evidence>
<accession>A0A8H4QT28</accession>
<protein>
    <submittedName>
        <fullName evidence="2">Uncharacterized protein</fullName>
    </submittedName>
</protein>
<keyword evidence="3" id="KW-1185">Reference proteome</keyword>
<dbReference type="EMBL" id="JAACJL010000031">
    <property type="protein sequence ID" value="KAF4616711.1"/>
    <property type="molecule type" value="Genomic_DNA"/>
</dbReference>
<feature type="compositionally biased region" description="Polar residues" evidence="1">
    <location>
        <begin position="23"/>
        <end position="37"/>
    </location>
</feature>
<organism evidence="2 3">
    <name type="scientific">Agrocybe pediades</name>
    <dbReference type="NCBI Taxonomy" id="84607"/>
    <lineage>
        <taxon>Eukaryota</taxon>
        <taxon>Fungi</taxon>
        <taxon>Dikarya</taxon>
        <taxon>Basidiomycota</taxon>
        <taxon>Agaricomycotina</taxon>
        <taxon>Agaricomycetes</taxon>
        <taxon>Agaricomycetidae</taxon>
        <taxon>Agaricales</taxon>
        <taxon>Agaricineae</taxon>
        <taxon>Strophariaceae</taxon>
        <taxon>Agrocybe</taxon>
    </lineage>
</organism>
<dbReference type="AlphaFoldDB" id="A0A8H4QT28"/>
<evidence type="ECO:0000313" key="3">
    <source>
        <dbReference type="Proteomes" id="UP000521872"/>
    </source>
</evidence>
<sequence>MPMSDVSKYDSFCKLERPLSSCGQVLGNSPTLQTTYEPSRGPDRPVLPIYSSLPEAPTR</sequence>
<dbReference type="Proteomes" id="UP000521872">
    <property type="component" value="Unassembled WGS sequence"/>
</dbReference>
<proteinExistence type="predicted"/>
<reference evidence="2 3" key="1">
    <citation type="submission" date="2019-12" db="EMBL/GenBank/DDBJ databases">
        <authorList>
            <person name="Floudas D."/>
            <person name="Bentzer J."/>
            <person name="Ahren D."/>
            <person name="Johansson T."/>
            <person name="Persson P."/>
            <person name="Tunlid A."/>
        </authorList>
    </citation>
    <scope>NUCLEOTIDE SEQUENCE [LARGE SCALE GENOMIC DNA]</scope>
    <source>
        <strain evidence="2 3">CBS 102.39</strain>
    </source>
</reference>
<gene>
    <name evidence="2" type="ORF">D9613_008839</name>
</gene>
<feature type="region of interest" description="Disordered" evidence="1">
    <location>
        <begin position="23"/>
        <end position="59"/>
    </location>
</feature>